<dbReference type="Gene3D" id="1.20.1250.20">
    <property type="entry name" value="MFS general substrate transporter like domains"/>
    <property type="match status" value="1"/>
</dbReference>
<dbReference type="Pfam" id="PF07690">
    <property type="entry name" value="MFS_1"/>
    <property type="match status" value="1"/>
</dbReference>
<organism evidence="3 4">
    <name type="scientific">Streptomyces sviceus (strain ATCC 29083 / DSM 924 / JCM 4929 / NBRC 13980 / NCIMB 11184 / NRRL 5439 / UC 5370)</name>
    <dbReference type="NCBI Taxonomy" id="463191"/>
    <lineage>
        <taxon>Bacteria</taxon>
        <taxon>Bacillati</taxon>
        <taxon>Actinomycetota</taxon>
        <taxon>Actinomycetes</taxon>
        <taxon>Kitasatosporales</taxon>
        <taxon>Streptomycetaceae</taxon>
        <taxon>Streptomyces</taxon>
    </lineage>
</organism>
<evidence type="ECO:0000256" key="2">
    <source>
        <dbReference type="SAM" id="Phobius"/>
    </source>
</evidence>
<dbReference type="eggNOG" id="COG2814">
    <property type="taxonomic scope" value="Bacteria"/>
</dbReference>
<dbReference type="AlphaFoldDB" id="B5I2J6"/>
<evidence type="ECO:0000313" key="4">
    <source>
        <dbReference type="Proteomes" id="UP000002785"/>
    </source>
</evidence>
<keyword evidence="2" id="KW-1133">Transmembrane helix</keyword>
<keyword evidence="2" id="KW-0812">Transmembrane</keyword>
<feature type="region of interest" description="Disordered" evidence="1">
    <location>
        <begin position="66"/>
        <end position="86"/>
    </location>
</feature>
<dbReference type="HOGENOM" id="CLU_2496679_0_0_11"/>
<feature type="compositionally biased region" description="Polar residues" evidence="1">
    <location>
        <begin position="74"/>
        <end position="86"/>
    </location>
</feature>
<dbReference type="InterPro" id="IPR011701">
    <property type="entry name" value="MFS"/>
</dbReference>
<dbReference type="InterPro" id="IPR036259">
    <property type="entry name" value="MFS_trans_sf"/>
</dbReference>
<name>B5I2J6_STRX2</name>
<keyword evidence="2" id="KW-0472">Membrane</keyword>
<dbReference type="Proteomes" id="UP000002785">
    <property type="component" value="Chromosome"/>
</dbReference>
<dbReference type="GO" id="GO:0022857">
    <property type="term" value="F:transmembrane transporter activity"/>
    <property type="evidence" value="ECO:0007669"/>
    <property type="project" value="InterPro"/>
</dbReference>
<feature type="transmembrane region" description="Helical" evidence="2">
    <location>
        <begin position="42"/>
        <end position="60"/>
    </location>
</feature>
<sequence>MGSDPAHRGRVMALYTLILQGSAPLGALFVGTVTQYLGTRSALWAGGLISLAAALVAAVADRSDARRAAAPAEGTQTHTTRTGSRP</sequence>
<dbReference type="EMBL" id="CM000951">
    <property type="protein sequence ID" value="EDY59301.2"/>
    <property type="molecule type" value="Genomic_DNA"/>
</dbReference>
<proteinExistence type="predicted"/>
<reference evidence="3" key="1">
    <citation type="submission" date="2009-10" db="EMBL/GenBank/DDBJ databases">
        <title>The genome sequence of Streptomyces sviceus strain ATCC 29083.</title>
        <authorList>
            <consortium name="The Broad Institute Genome Sequencing Platform"/>
            <consortium name="Broad Institute Microbial Sequencing Center"/>
            <person name="Fischbach M."/>
            <person name="Godfrey P."/>
            <person name="Ward D."/>
            <person name="Young S."/>
            <person name="Zeng Q."/>
            <person name="Koehrsen M."/>
            <person name="Alvarado L."/>
            <person name="Berlin A.M."/>
            <person name="Bochicchio J."/>
            <person name="Borenstein D."/>
            <person name="Chapman S.B."/>
            <person name="Chen Z."/>
            <person name="Engels R."/>
            <person name="Freedman E."/>
            <person name="Gellesch M."/>
            <person name="Goldberg J."/>
            <person name="Griggs A."/>
            <person name="Gujja S."/>
            <person name="Heilman E.R."/>
            <person name="Heiman D.I."/>
            <person name="Hepburn T.A."/>
            <person name="Howarth C."/>
            <person name="Jen D."/>
            <person name="Larson L."/>
            <person name="Lewis B."/>
            <person name="Mehta T."/>
            <person name="Park D."/>
            <person name="Pearson M."/>
            <person name="Richards J."/>
            <person name="Roberts A."/>
            <person name="Saif S."/>
            <person name="Shea T.D."/>
            <person name="Shenoy N."/>
            <person name="Sisk P."/>
            <person name="Stolte C."/>
            <person name="Sykes S.N."/>
            <person name="Thomson T."/>
            <person name="Walk T."/>
            <person name="White J."/>
            <person name="Yandava C."/>
            <person name="Straight P."/>
            <person name="Clardy J."/>
            <person name="Hung D."/>
            <person name="Kolter R."/>
            <person name="Mekalanos J."/>
            <person name="Walker S."/>
            <person name="Walsh C.T."/>
            <person name="Wieland-Brown L.C."/>
            <person name="Haas B."/>
            <person name="Nusbaum C."/>
            <person name="Birren B."/>
        </authorList>
    </citation>
    <scope>NUCLEOTIDE SEQUENCE [LARGE SCALE GENOMIC DNA]</scope>
    <source>
        <strain evidence="3">ATCC 29083</strain>
    </source>
</reference>
<gene>
    <name evidence="3" type="ORF">SSEG_05952</name>
</gene>
<evidence type="ECO:0000313" key="3">
    <source>
        <dbReference type="EMBL" id="EDY59301.2"/>
    </source>
</evidence>
<protein>
    <submittedName>
        <fullName evidence="3">Major facilitator transporter</fullName>
    </submittedName>
</protein>
<feature type="transmembrane region" description="Helical" evidence="2">
    <location>
        <begin position="12"/>
        <end position="30"/>
    </location>
</feature>
<keyword evidence="4" id="KW-1185">Reference proteome</keyword>
<evidence type="ECO:0000256" key="1">
    <source>
        <dbReference type="SAM" id="MobiDB-lite"/>
    </source>
</evidence>
<accession>B5I2J6</accession>
<dbReference type="SUPFAM" id="SSF103473">
    <property type="entry name" value="MFS general substrate transporter"/>
    <property type="match status" value="1"/>
</dbReference>